<sequence length="71" mass="7576">MPDIDIAANEHGTETFITNTATDAAALVATCDSSMADIENFTDQDGTETFATNLPPDYATDELVPFTEFVA</sequence>
<keyword evidence="3" id="KW-1185">Reference proteome</keyword>
<reference evidence="1 3" key="1">
    <citation type="submission" date="2008-03" db="EMBL/GenBank/DDBJ databases">
        <title>Annotation of Ixodes scapularis.</title>
        <authorList>
            <consortium name="Ixodes scapularis Genome Project Consortium"/>
            <person name="Caler E."/>
            <person name="Hannick L.I."/>
            <person name="Bidwell S."/>
            <person name="Joardar V."/>
            <person name="Thiagarajan M."/>
            <person name="Amedeo P."/>
            <person name="Galinsky K.J."/>
            <person name="Schobel S."/>
            <person name="Inman J."/>
            <person name="Hostetler J."/>
            <person name="Miller J."/>
            <person name="Hammond M."/>
            <person name="Megy K."/>
            <person name="Lawson D."/>
            <person name="Kodira C."/>
            <person name="Sutton G."/>
            <person name="Meyer J."/>
            <person name="Hill C.A."/>
            <person name="Birren B."/>
            <person name="Nene V."/>
            <person name="Collins F."/>
            <person name="Alarcon-Chaidez F."/>
            <person name="Wikel S."/>
            <person name="Strausberg R."/>
        </authorList>
    </citation>
    <scope>NUCLEOTIDE SEQUENCE [LARGE SCALE GENOMIC DNA]</scope>
    <source>
        <strain evidence="3">Wikel</strain>
        <strain evidence="1">Wikel colony</strain>
    </source>
</reference>
<dbReference type="EMBL" id="ABJB011095496">
    <property type="status" value="NOT_ANNOTATED_CDS"/>
    <property type="molecule type" value="Genomic_DNA"/>
</dbReference>
<dbReference type="Proteomes" id="UP000001555">
    <property type="component" value="Unassembled WGS sequence"/>
</dbReference>
<dbReference type="PaxDb" id="6945-B7PYV8"/>
<name>B7PYV8_IXOSC</name>
<evidence type="ECO:0000313" key="1">
    <source>
        <dbReference type="EMBL" id="EEC11780.1"/>
    </source>
</evidence>
<evidence type="ECO:0000313" key="2">
    <source>
        <dbReference type="EnsemblMetazoa" id="ISCW009960-PA"/>
    </source>
</evidence>
<dbReference type="InParanoid" id="B7PYV8"/>
<accession>B7PYV8</accession>
<reference evidence="2" key="2">
    <citation type="submission" date="2020-05" db="UniProtKB">
        <authorList>
            <consortium name="EnsemblMetazoa"/>
        </authorList>
    </citation>
    <scope>IDENTIFICATION</scope>
    <source>
        <strain evidence="2">wikel</strain>
    </source>
</reference>
<dbReference type="VEuPathDB" id="VectorBase:ISCI009960"/>
<dbReference type="EnsemblMetazoa" id="ISCW009960-RA">
    <property type="protein sequence ID" value="ISCW009960-PA"/>
    <property type="gene ID" value="ISCW009960"/>
</dbReference>
<protein>
    <submittedName>
        <fullName evidence="1 2">Uncharacterized protein</fullName>
    </submittedName>
</protein>
<dbReference type="VEuPathDB" id="VectorBase:ISCW009960"/>
<gene>
    <name evidence="1" type="ORF">IscW_ISCW009960</name>
</gene>
<dbReference type="AlphaFoldDB" id="B7PYV8"/>
<organism>
    <name type="scientific">Ixodes scapularis</name>
    <name type="common">Black-legged tick</name>
    <name type="synonym">Deer tick</name>
    <dbReference type="NCBI Taxonomy" id="6945"/>
    <lineage>
        <taxon>Eukaryota</taxon>
        <taxon>Metazoa</taxon>
        <taxon>Ecdysozoa</taxon>
        <taxon>Arthropoda</taxon>
        <taxon>Chelicerata</taxon>
        <taxon>Arachnida</taxon>
        <taxon>Acari</taxon>
        <taxon>Parasitiformes</taxon>
        <taxon>Ixodida</taxon>
        <taxon>Ixodoidea</taxon>
        <taxon>Ixodidae</taxon>
        <taxon>Ixodinae</taxon>
        <taxon>Ixodes</taxon>
    </lineage>
</organism>
<dbReference type="HOGENOM" id="CLU_2742880_0_0_1"/>
<proteinExistence type="predicted"/>
<dbReference type="EMBL" id="DS822361">
    <property type="protein sequence ID" value="EEC11780.1"/>
    <property type="molecule type" value="Genomic_DNA"/>
</dbReference>
<evidence type="ECO:0000313" key="3">
    <source>
        <dbReference type="Proteomes" id="UP000001555"/>
    </source>
</evidence>